<gene>
    <name evidence="3" type="ORF">HL657_03650</name>
</gene>
<reference evidence="3 4" key="1">
    <citation type="submission" date="2020-05" db="EMBL/GenBank/DDBJ databases">
        <title>Isolation and characterization of methanoarchaea from a cold seep at offshore SW Taiwan.</title>
        <authorList>
            <person name="Chen Y.-W."/>
            <person name="Chen S.-C."/>
            <person name="Lai M.-C."/>
        </authorList>
    </citation>
    <scope>NUCLEOTIDE SEQUENCE [LARGE SCALE GENOMIC DNA]</scope>
    <source>
        <strain evidence="3 4">YWC-01</strain>
    </source>
</reference>
<feature type="compositionally biased region" description="Pro residues" evidence="1">
    <location>
        <begin position="138"/>
        <end position="149"/>
    </location>
</feature>
<dbReference type="RefSeq" id="WP_292382512.1">
    <property type="nucleotide sequence ID" value="NZ_JABFFQ010000001.1"/>
</dbReference>
<feature type="region of interest" description="Disordered" evidence="1">
    <location>
        <begin position="192"/>
        <end position="214"/>
    </location>
</feature>
<keyword evidence="2" id="KW-1133">Transmembrane helix</keyword>
<proteinExistence type="predicted"/>
<comment type="caution">
    <text evidence="3">The sequence shown here is derived from an EMBL/GenBank/DDBJ whole genome shotgun (WGS) entry which is preliminary data.</text>
</comment>
<sequence>MKPIFSRTLILVAVLCVLFTAVQAAEVRLADGQLIVAGVDDSIGLGGFDVVLSYGPDVSVTSVEGLSGFLVASNIQNDAGMTVIAGISADGLTGDVPVASVQVEGTGPIAIAVRELGNARGDPIAFTNPTFGGTIPTPGTPAPGTPGTPTPGSVTPVSTPAGTPQTTVTPALGETGQTAENEPTMTVTVTTSTALQEESPTQFGETPESQDLPESTPKAALPVLITLFAVLAVVILNGKE</sequence>
<feature type="compositionally biased region" description="Polar residues" evidence="1">
    <location>
        <begin position="194"/>
        <end position="213"/>
    </location>
</feature>
<accession>A0ABU3Z0V2</accession>
<keyword evidence="4" id="KW-1185">Reference proteome</keyword>
<feature type="region of interest" description="Disordered" evidence="1">
    <location>
        <begin position="134"/>
        <end position="179"/>
    </location>
</feature>
<feature type="compositionally biased region" description="Low complexity" evidence="1">
    <location>
        <begin position="150"/>
        <end position="161"/>
    </location>
</feature>
<dbReference type="EMBL" id="JABFFQ010000001">
    <property type="protein sequence ID" value="MDV4342279.1"/>
    <property type="molecule type" value="Genomic_DNA"/>
</dbReference>
<name>A0ABU3Z0V2_9EURY</name>
<evidence type="ECO:0008006" key="5">
    <source>
        <dbReference type="Google" id="ProtNLM"/>
    </source>
</evidence>
<evidence type="ECO:0000256" key="2">
    <source>
        <dbReference type="SAM" id="Phobius"/>
    </source>
</evidence>
<feature type="compositionally biased region" description="Polar residues" evidence="1">
    <location>
        <begin position="162"/>
        <end position="179"/>
    </location>
</feature>
<evidence type="ECO:0000256" key="1">
    <source>
        <dbReference type="SAM" id="MobiDB-lite"/>
    </source>
</evidence>
<keyword evidence="2" id="KW-0472">Membrane</keyword>
<protein>
    <recommendedName>
        <fullName evidence="5">Cohesin domain-containing protein</fullName>
    </recommendedName>
</protein>
<evidence type="ECO:0000313" key="3">
    <source>
        <dbReference type="EMBL" id="MDV4342279.1"/>
    </source>
</evidence>
<keyword evidence="2" id="KW-0812">Transmembrane</keyword>
<organism evidence="3 4">
    <name type="scientific">Methanoculleus nereidis</name>
    <dbReference type="NCBI Taxonomy" id="2735141"/>
    <lineage>
        <taxon>Archaea</taxon>
        <taxon>Methanobacteriati</taxon>
        <taxon>Methanobacteriota</taxon>
        <taxon>Stenosarchaea group</taxon>
        <taxon>Methanomicrobia</taxon>
        <taxon>Methanomicrobiales</taxon>
        <taxon>Methanomicrobiaceae</taxon>
        <taxon>Methanoculleus</taxon>
    </lineage>
</organism>
<dbReference type="Proteomes" id="UP001273768">
    <property type="component" value="Unassembled WGS sequence"/>
</dbReference>
<feature type="transmembrane region" description="Helical" evidence="2">
    <location>
        <begin position="219"/>
        <end position="238"/>
    </location>
</feature>
<evidence type="ECO:0000313" key="4">
    <source>
        <dbReference type="Proteomes" id="UP001273768"/>
    </source>
</evidence>